<name>A0ABT8HVD4_9BACL</name>
<keyword evidence="3" id="KW-1185">Reference proteome</keyword>
<feature type="transmembrane region" description="Helical" evidence="1">
    <location>
        <begin position="59"/>
        <end position="79"/>
    </location>
</feature>
<feature type="transmembrane region" description="Helical" evidence="1">
    <location>
        <begin position="6"/>
        <end position="27"/>
    </location>
</feature>
<accession>A0ABT8HVD4</accession>
<reference evidence="2" key="1">
    <citation type="submission" date="2023-07" db="EMBL/GenBank/DDBJ databases">
        <title>Fictibacillus sp. isolated from freshwater pond.</title>
        <authorList>
            <person name="Kirdat K."/>
            <person name="Bhat A."/>
            <person name="Mourya A."/>
            <person name="Yadav A."/>
        </authorList>
    </citation>
    <scope>NUCLEOTIDE SEQUENCE</scope>
    <source>
        <strain evidence="2">NE201</strain>
    </source>
</reference>
<proteinExistence type="predicted"/>
<keyword evidence="1" id="KW-0472">Membrane</keyword>
<evidence type="ECO:0008006" key="4">
    <source>
        <dbReference type="Google" id="ProtNLM"/>
    </source>
</evidence>
<dbReference type="Proteomes" id="UP001172721">
    <property type="component" value="Unassembled WGS sequence"/>
</dbReference>
<feature type="transmembrane region" description="Helical" evidence="1">
    <location>
        <begin position="151"/>
        <end position="171"/>
    </location>
</feature>
<gene>
    <name evidence="2" type="ORF">QYB97_09640</name>
</gene>
<comment type="caution">
    <text evidence="2">The sequence shown here is derived from an EMBL/GenBank/DDBJ whole genome shotgun (WGS) entry which is preliminary data.</text>
</comment>
<evidence type="ECO:0000256" key="1">
    <source>
        <dbReference type="SAM" id="Phobius"/>
    </source>
</evidence>
<keyword evidence="1" id="KW-1133">Transmembrane helix</keyword>
<evidence type="ECO:0000313" key="2">
    <source>
        <dbReference type="EMBL" id="MDN4524737.1"/>
    </source>
</evidence>
<protein>
    <recommendedName>
        <fullName evidence="4">2TM domain-containing protein</fullName>
    </recommendedName>
</protein>
<feature type="transmembrane region" description="Helical" evidence="1">
    <location>
        <begin position="121"/>
        <end position="139"/>
    </location>
</feature>
<feature type="transmembrane region" description="Helical" evidence="1">
    <location>
        <begin position="34"/>
        <end position="53"/>
    </location>
</feature>
<keyword evidence="1" id="KW-0812">Transmembrane</keyword>
<organism evidence="2 3">
    <name type="scientific">Fictibacillus fluitans</name>
    <dbReference type="NCBI Taxonomy" id="3058422"/>
    <lineage>
        <taxon>Bacteria</taxon>
        <taxon>Bacillati</taxon>
        <taxon>Bacillota</taxon>
        <taxon>Bacilli</taxon>
        <taxon>Bacillales</taxon>
        <taxon>Fictibacillaceae</taxon>
        <taxon>Fictibacillus</taxon>
    </lineage>
</organism>
<evidence type="ECO:0000313" key="3">
    <source>
        <dbReference type="Proteomes" id="UP001172721"/>
    </source>
</evidence>
<dbReference type="EMBL" id="JAUHTR010000004">
    <property type="protein sequence ID" value="MDN4524737.1"/>
    <property type="molecule type" value="Genomic_DNA"/>
</dbReference>
<sequence length="181" mass="20507">MIGWMIVVCEIAFWVFVLAGLISRYVLKRKKLGSIFLLATPVVDLVLLAVTIIHLNTGIAADFTHSLAAVYIGVTIGFGKRMIKWADERFAYRFANGQKPKKVKHGRAHARHEREGWLRHLLSWGIGCLLLGLMILLIGDPARTEELTRTIYLWSIVLAADFVISFSYTIWPKKEKKQASL</sequence>
<dbReference type="RefSeq" id="WP_301165789.1">
    <property type="nucleotide sequence ID" value="NZ_JAUHTR010000004.1"/>
</dbReference>